<feature type="domain" description="Phospholipid/glycerol acyltransferase" evidence="8">
    <location>
        <begin position="100"/>
        <end position="218"/>
    </location>
</feature>
<keyword evidence="5" id="KW-0443">Lipid metabolism</keyword>
<evidence type="ECO:0000256" key="2">
    <source>
        <dbReference type="ARBA" id="ARBA00008655"/>
    </source>
</evidence>
<comment type="similarity">
    <text evidence="2 5">Belongs to the 1-acyl-sn-glycerol-3-phosphate acyltransferase family.</text>
</comment>
<keyword evidence="4 5" id="KW-0012">Acyltransferase</keyword>
<protein>
    <recommendedName>
        <fullName evidence="5">1-acyl-sn-glycerol-3-phosphate acyltransferase</fullName>
        <ecNumber evidence="5">2.3.1.51</ecNumber>
    </recommendedName>
</protein>
<evidence type="ECO:0000313" key="10">
    <source>
        <dbReference type="Proteomes" id="UP000291343"/>
    </source>
</evidence>
<comment type="catalytic activity">
    <reaction evidence="5">
        <text>a 1-acyl-sn-glycero-3-phosphate + an acyl-CoA = a 1,2-diacyl-sn-glycero-3-phosphate + CoA</text>
        <dbReference type="Rhea" id="RHEA:19709"/>
        <dbReference type="ChEBI" id="CHEBI:57287"/>
        <dbReference type="ChEBI" id="CHEBI:57970"/>
        <dbReference type="ChEBI" id="CHEBI:58342"/>
        <dbReference type="ChEBI" id="CHEBI:58608"/>
        <dbReference type="EC" id="2.3.1.51"/>
    </reaction>
</comment>
<dbReference type="Proteomes" id="UP000291343">
    <property type="component" value="Unassembled WGS sequence"/>
</dbReference>
<evidence type="ECO:0000256" key="4">
    <source>
        <dbReference type="ARBA" id="ARBA00023315"/>
    </source>
</evidence>
<reference evidence="9 10" key="1">
    <citation type="journal article" date="2017" name="Gigascience">
        <title>Genome sequence of the small brown planthopper, Laodelphax striatellus.</title>
        <authorList>
            <person name="Zhu J."/>
            <person name="Jiang F."/>
            <person name="Wang X."/>
            <person name="Yang P."/>
            <person name="Bao Y."/>
            <person name="Zhao W."/>
            <person name="Wang W."/>
            <person name="Lu H."/>
            <person name="Wang Q."/>
            <person name="Cui N."/>
            <person name="Li J."/>
            <person name="Chen X."/>
            <person name="Luo L."/>
            <person name="Yu J."/>
            <person name="Kang L."/>
            <person name="Cui F."/>
        </authorList>
    </citation>
    <scope>NUCLEOTIDE SEQUENCE [LARGE SCALE GENOMIC DNA]</scope>
    <source>
        <strain evidence="9">Lst14</strain>
    </source>
</reference>
<dbReference type="SUPFAM" id="SSF69593">
    <property type="entry name" value="Glycerol-3-phosphate (1)-acyltransferase"/>
    <property type="match status" value="1"/>
</dbReference>
<comment type="caution">
    <text evidence="9">The sequence shown here is derived from an EMBL/GenBank/DDBJ whole genome shotgun (WGS) entry which is preliminary data.</text>
</comment>
<dbReference type="EC" id="2.3.1.51" evidence="5"/>
<dbReference type="PANTHER" id="PTHR10434:SF11">
    <property type="entry name" value="1-ACYL-SN-GLYCEROL-3-PHOSPHATE ACYLTRANSFERASE"/>
    <property type="match status" value="1"/>
</dbReference>
<evidence type="ECO:0000259" key="8">
    <source>
        <dbReference type="SMART" id="SM00563"/>
    </source>
</evidence>
<keyword evidence="3 5" id="KW-0808">Transferase</keyword>
<dbReference type="GO" id="GO:0005783">
    <property type="term" value="C:endoplasmic reticulum"/>
    <property type="evidence" value="ECO:0007669"/>
    <property type="project" value="TreeGrafter"/>
</dbReference>
<feature type="transmembrane region" description="Helical" evidence="7">
    <location>
        <begin position="41"/>
        <end position="60"/>
    </location>
</feature>
<feature type="coiled-coil region" evidence="6">
    <location>
        <begin position="259"/>
        <end position="286"/>
    </location>
</feature>
<dbReference type="GO" id="GO:0003841">
    <property type="term" value="F:1-acylglycerol-3-phosphate O-acyltransferase activity"/>
    <property type="evidence" value="ECO:0007669"/>
    <property type="project" value="UniProtKB-UniRule"/>
</dbReference>
<keyword evidence="5" id="KW-1208">Phospholipid metabolism</keyword>
<evidence type="ECO:0000256" key="7">
    <source>
        <dbReference type="SAM" id="Phobius"/>
    </source>
</evidence>
<dbReference type="PANTHER" id="PTHR10434">
    <property type="entry name" value="1-ACYL-SN-GLYCEROL-3-PHOSPHATE ACYLTRANSFERASE"/>
    <property type="match status" value="1"/>
</dbReference>
<keyword evidence="7" id="KW-0812">Transmembrane</keyword>
<dbReference type="InterPro" id="IPR004552">
    <property type="entry name" value="AGP_acyltrans"/>
</dbReference>
<sequence length="290" mass="33631">MLSSWLACLKWELHLVPLSLLLICLLPLASNNKLRYHGCFIVYVVLVSLLAIVLMPVFMFRPKNVYNSLMAANIARLTSKLIGIRWILRRGEVIKEERGAIIVSNHQSMFDILGMFDIWHVMDKCAAIAKKEIFYVWPFGLAAWLAGVVFIDRLNGKVANKQLSEISEQVFSNNIKMWIFPEGTRNRNRDQFLPFKKGAFKLAIHCQVPILPVVLSPYYFVNDEKKYFGRGDIIISCLDPISTEGMKEDDIEKLMEKTREVMSKHYDQLKEEILEKQQNQYSLNEKDRVK</sequence>
<dbReference type="Pfam" id="PF01553">
    <property type="entry name" value="Acyltransferase"/>
    <property type="match status" value="1"/>
</dbReference>
<evidence type="ECO:0000313" key="9">
    <source>
        <dbReference type="EMBL" id="RZF34937.1"/>
    </source>
</evidence>
<organism evidence="9 10">
    <name type="scientific">Laodelphax striatellus</name>
    <name type="common">Small brown planthopper</name>
    <name type="synonym">Delphax striatella</name>
    <dbReference type="NCBI Taxonomy" id="195883"/>
    <lineage>
        <taxon>Eukaryota</taxon>
        <taxon>Metazoa</taxon>
        <taxon>Ecdysozoa</taxon>
        <taxon>Arthropoda</taxon>
        <taxon>Hexapoda</taxon>
        <taxon>Insecta</taxon>
        <taxon>Pterygota</taxon>
        <taxon>Neoptera</taxon>
        <taxon>Paraneoptera</taxon>
        <taxon>Hemiptera</taxon>
        <taxon>Auchenorrhyncha</taxon>
        <taxon>Fulgoroidea</taxon>
        <taxon>Delphacidae</taxon>
        <taxon>Criomorphinae</taxon>
        <taxon>Laodelphax</taxon>
    </lineage>
</organism>
<dbReference type="InParanoid" id="A0A482WN29"/>
<evidence type="ECO:0000256" key="5">
    <source>
        <dbReference type="RuleBase" id="RU361267"/>
    </source>
</evidence>
<name>A0A482WN29_LAOST</name>
<comment type="pathway">
    <text evidence="1">Phospholipid metabolism; CDP-diacylglycerol biosynthesis; CDP-diacylglycerol from sn-glycerol 3-phosphate: step 2/3.</text>
</comment>
<dbReference type="GO" id="GO:0016020">
    <property type="term" value="C:membrane"/>
    <property type="evidence" value="ECO:0007669"/>
    <property type="project" value="InterPro"/>
</dbReference>
<dbReference type="InterPro" id="IPR002123">
    <property type="entry name" value="Plipid/glycerol_acylTrfase"/>
</dbReference>
<feature type="transmembrane region" description="Helical" evidence="7">
    <location>
        <begin position="133"/>
        <end position="151"/>
    </location>
</feature>
<dbReference type="STRING" id="195883.A0A482WN29"/>
<keyword evidence="5" id="KW-0594">Phospholipid biosynthesis</keyword>
<keyword evidence="5" id="KW-0444">Lipid biosynthesis</keyword>
<evidence type="ECO:0000256" key="1">
    <source>
        <dbReference type="ARBA" id="ARBA00004728"/>
    </source>
</evidence>
<evidence type="ECO:0000256" key="3">
    <source>
        <dbReference type="ARBA" id="ARBA00022679"/>
    </source>
</evidence>
<keyword evidence="6" id="KW-0175">Coiled coil</keyword>
<dbReference type="CDD" id="cd07989">
    <property type="entry name" value="LPLAT_AGPAT-like"/>
    <property type="match status" value="1"/>
</dbReference>
<accession>A0A482WN29</accession>
<evidence type="ECO:0000256" key="6">
    <source>
        <dbReference type="SAM" id="Coils"/>
    </source>
</evidence>
<comment type="domain">
    <text evidence="5">The HXXXXD motif is essential for acyltransferase activity and may constitute the binding site for the phosphate moiety of the glycerol-3-phosphate.</text>
</comment>
<dbReference type="EMBL" id="QKKF02029992">
    <property type="protein sequence ID" value="RZF34937.1"/>
    <property type="molecule type" value="Genomic_DNA"/>
</dbReference>
<dbReference type="SMR" id="A0A482WN29"/>
<dbReference type="GO" id="GO:0006654">
    <property type="term" value="P:phosphatidic acid biosynthetic process"/>
    <property type="evidence" value="ECO:0007669"/>
    <property type="project" value="TreeGrafter"/>
</dbReference>
<dbReference type="OrthoDB" id="202234at2759"/>
<dbReference type="AlphaFoldDB" id="A0A482WN29"/>
<dbReference type="NCBIfam" id="TIGR00530">
    <property type="entry name" value="AGP_acyltrn"/>
    <property type="match status" value="1"/>
</dbReference>
<keyword evidence="7" id="KW-0472">Membrane</keyword>
<keyword evidence="7" id="KW-1133">Transmembrane helix</keyword>
<dbReference type="SMART" id="SM00563">
    <property type="entry name" value="PlsC"/>
    <property type="match status" value="1"/>
</dbReference>
<gene>
    <name evidence="9" type="ORF">LSTR_LSTR011431</name>
</gene>
<proteinExistence type="inferred from homology"/>
<keyword evidence="10" id="KW-1185">Reference proteome</keyword>